<comment type="subcellular location">
    <subcellularLocation>
        <location evidence="1">Cell envelope</location>
    </subcellularLocation>
</comment>
<dbReference type="AlphaFoldDB" id="A0A099WF10"/>
<evidence type="ECO:0000313" key="7">
    <source>
        <dbReference type="EMBL" id="KGL43241.1"/>
    </source>
</evidence>
<dbReference type="eggNOG" id="COG0614">
    <property type="taxonomic scope" value="Bacteria"/>
</dbReference>
<evidence type="ECO:0000313" key="8">
    <source>
        <dbReference type="Proteomes" id="UP000029844"/>
    </source>
</evidence>
<dbReference type="STRING" id="1552123.EP57_03270"/>
<accession>A0A099WF10</accession>
<proteinExistence type="inferred from homology"/>
<feature type="signal peptide" evidence="5">
    <location>
        <begin position="1"/>
        <end position="21"/>
    </location>
</feature>
<organism evidence="7 8">
    <name type="scientific">Listeria booriae</name>
    <dbReference type="NCBI Taxonomy" id="1552123"/>
    <lineage>
        <taxon>Bacteria</taxon>
        <taxon>Bacillati</taxon>
        <taxon>Bacillota</taxon>
        <taxon>Bacilli</taxon>
        <taxon>Bacillales</taxon>
        <taxon>Listeriaceae</taxon>
        <taxon>Listeria</taxon>
    </lineage>
</organism>
<feature type="domain" description="Fe/B12 periplasmic-binding" evidence="6">
    <location>
        <begin position="50"/>
        <end position="307"/>
    </location>
</feature>
<dbReference type="SUPFAM" id="SSF53807">
    <property type="entry name" value="Helical backbone' metal receptor"/>
    <property type="match status" value="1"/>
</dbReference>
<evidence type="ECO:0000256" key="2">
    <source>
        <dbReference type="ARBA" id="ARBA00008814"/>
    </source>
</evidence>
<comment type="caution">
    <text evidence="7">The sequence shown here is derived from an EMBL/GenBank/DDBJ whole genome shotgun (WGS) entry which is preliminary data.</text>
</comment>
<sequence>MKKKKFTALLLVVLTLGLVLAACGGGSSSSSDDEAKQEKKARTLTDALDRKVEVPATPKKIVAIQNAGELYALDIKPAATTDYYMGIYPDFLKGVENIGGDKPNVEKIAALKPDLIIISDYQKDMLTNLEKIAPVYATKFGVTPDEQLTDIANLVNAKDAEKAYQKKYAKETEEAKATLKKDGIENQKAAVVQFWGKETYIHDPIVFGGLYDAGFTPTEAAKKNTETKAIATEAVPAYVGDADQFFILTPEGKTTEDVSTLLSGIWKDIPAVKAGHVYLVDNDKWSNYTAPSREYQMQDAIDKITKK</sequence>
<dbReference type="PANTHER" id="PTHR30532">
    <property type="entry name" value="IRON III DICITRATE-BINDING PERIPLASMIC PROTEIN"/>
    <property type="match status" value="1"/>
</dbReference>
<dbReference type="GO" id="GO:0030288">
    <property type="term" value="C:outer membrane-bounded periplasmic space"/>
    <property type="evidence" value="ECO:0007669"/>
    <property type="project" value="TreeGrafter"/>
</dbReference>
<dbReference type="EMBL" id="JNFA01000007">
    <property type="protein sequence ID" value="KGL43241.1"/>
    <property type="molecule type" value="Genomic_DNA"/>
</dbReference>
<dbReference type="RefSeq" id="WP_036084208.1">
    <property type="nucleotide sequence ID" value="NZ_CBCSHQ010000024.1"/>
</dbReference>
<dbReference type="GO" id="GO:1901678">
    <property type="term" value="P:iron coordination entity transport"/>
    <property type="evidence" value="ECO:0007669"/>
    <property type="project" value="UniProtKB-ARBA"/>
</dbReference>
<evidence type="ECO:0000256" key="5">
    <source>
        <dbReference type="SAM" id="SignalP"/>
    </source>
</evidence>
<dbReference type="OrthoDB" id="2241086at2"/>
<reference evidence="7 8" key="1">
    <citation type="submission" date="2014-05" db="EMBL/GenBank/DDBJ databases">
        <title>Novel Listeriaceae from food processing environments.</title>
        <authorList>
            <person name="den Bakker H.C."/>
        </authorList>
    </citation>
    <scope>NUCLEOTIDE SEQUENCE [LARGE SCALE GENOMIC DNA]</scope>
    <source>
        <strain evidence="7 8">FSL A5-0281</strain>
    </source>
</reference>
<dbReference type="PROSITE" id="PS50983">
    <property type="entry name" value="FE_B12_PBP"/>
    <property type="match status" value="1"/>
</dbReference>
<dbReference type="InterPro" id="IPR051313">
    <property type="entry name" value="Bact_iron-sidero_bind"/>
</dbReference>
<keyword evidence="8" id="KW-1185">Reference proteome</keyword>
<keyword evidence="3" id="KW-0813">Transport</keyword>
<dbReference type="PANTHER" id="PTHR30532:SF26">
    <property type="entry name" value="IRON(3+)-HYDROXAMATE-BINDING PROTEIN FHUD"/>
    <property type="match status" value="1"/>
</dbReference>
<dbReference type="Proteomes" id="UP000029844">
    <property type="component" value="Unassembled WGS sequence"/>
</dbReference>
<dbReference type="InterPro" id="IPR002491">
    <property type="entry name" value="ABC_transptr_periplasmic_BD"/>
</dbReference>
<protein>
    <submittedName>
        <fullName evidence="7">ABC transporter substrate-binding protein</fullName>
    </submittedName>
</protein>
<dbReference type="GeneID" id="58716445"/>
<comment type="similarity">
    <text evidence="2">Belongs to the bacterial solute-binding protein 8 family.</text>
</comment>
<keyword evidence="4 5" id="KW-0732">Signal</keyword>
<evidence type="ECO:0000259" key="6">
    <source>
        <dbReference type="PROSITE" id="PS50983"/>
    </source>
</evidence>
<dbReference type="PROSITE" id="PS51257">
    <property type="entry name" value="PROKAR_LIPOPROTEIN"/>
    <property type="match status" value="1"/>
</dbReference>
<evidence type="ECO:0000256" key="1">
    <source>
        <dbReference type="ARBA" id="ARBA00004196"/>
    </source>
</evidence>
<dbReference type="Gene3D" id="3.40.50.1980">
    <property type="entry name" value="Nitrogenase molybdenum iron protein domain"/>
    <property type="match status" value="2"/>
</dbReference>
<dbReference type="Pfam" id="PF01497">
    <property type="entry name" value="Peripla_BP_2"/>
    <property type="match status" value="1"/>
</dbReference>
<evidence type="ECO:0000256" key="3">
    <source>
        <dbReference type="ARBA" id="ARBA00022448"/>
    </source>
</evidence>
<feature type="chain" id="PRO_5044364530" evidence="5">
    <location>
        <begin position="22"/>
        <end position="307"/>
    </location>
</feature>
<gene>
    <name evidence="7" type="ORF">EP57_03270</name>
</gene>
<name>A0A099WF10_9LIST</name>
<evidence type="ECO:0000256" key="4">
    <source>
        <dbReference type="ARBA" id="ARBA00022729"/>
    </source>
</evidence>